<proteinExistence type="predicted"/>
<name>A0A382VK71_9ZZZZ</name>
<protein>
    <recommendedName>
        <fullName evidence="2">Lipoprotein</fullName>
    </recommendedName>
</protein>
<sequence length="44" mass="5100">MSCIKKILLLMMVLFVSASCSQLELFSHSFKEMFGEERVPVYKV</sequence>
<feature type="non-terminal residue" evidence="1">
    <location>
        <position position="44"/>
    </location>
</feature>
<organism evidence="1">
    <name type="scientific">marine metagenome</name>
    <dbReference type="NCBI Taxonomy" id="408172"/>
    <lineage>
        <taxon>unclassified sequences</taxon>
        <taxon>metagenomes</taxon>
        <taxon>ecological metagenomes</taxon>
    </lineage>
</organism>
<dbReference type="PROSITE" id="PS51257">
    <property type="entry name" value="PROKAR_LIPOPROTEIN"/>
    <property type="match status" value="1"/>
</dbReference>
<accession>A0A382VK71</accession>
<reference evidence="1" key="1">
    <citation type="submission" date="2018-05" db="EMBL/GenBank/DDBJ databases">
        <authorList>
            <person name="Lanie J.A."/>
            <person name="Ng W.-L."/>
            <person name="Kazmierczak K.M."/>
            <person name="Andrzejewski T.M."/>
            <person name="Davidsen T.M."/>
            <person name="Wayne K.J."/>
            <person name="Tettelin H."/>
            <person name="Glass J.I."/>
            <person name="Rusch D."/>
            <person name="Podicherti R."/>
            <person name="Tsui H.-C.T."/>
            <person name="Winkler M.E."/>
        </authorList>
    </citation>
    <scope>NUCLEOTIDE SEQUENCE</scope>
</reference>
<gene>
    <name evidence="1" type="ORF">METZ01_LOCUS399142</name>
</gene>
<evidence type="ECO:0008006" key="2">
    <source>
        <dbReference type="Google" id="ProtNLM"/>
    </source>
</evidence>
<dbReference type="AlphaFoldDB" id="A0A382VK71"/>
<evidence type="ECO:0000313" key="1">
    <source>
        <dbReference type="EMBL" id="SVD46288.1"/>
    </source>
</evidence>
<dbReference type="EMBL" id="UINC01152219">
    <property type="protein sequence ID" value="SVD46288.1"/>
    <property type="molecule type" value="Genomic_DNA"/>
</dbReference>